<dbReference type="AlphaFoldDB" id="A0A067S9L7"/>
<organism evidence="2 3">
    <name type="scientific">Galerina marginata (strain CBS 339.88)</name>
    <dbReference type="NCBI Taxonomy" id="685588"/>
    <lineage>
        <taxon>Eukaryota</taxon>
        <taxon>Fungi</taxon>
        <taxon>Dikarya</taxon>
        <taxon>Basidiomycota</taxon>
        <taxon>Agaricomycotina</taxon>
        <taxon>Agaricomycetes</taxon>
        <taxon>Agaricomycetidae</taxon>
        <taxon>Agaricales</taxon>
        <taxon>Agaricineae</taxon>
        <taxon>Strophariaceae</taxon>
        <taxon>Galerina</taxon>
    </lineage>
</organism>
<name>A0A067S9L7_GALM3</name>
<gene>
    <name evidence="2" type="ORF">GALMADRAFT_1083040</name>
</gene>
<sequence length="159" mass="16924">MFVSLPPHRPPPSTIVYVSPPQHPAASASTIRPPVPAVSRTPTRRLPSPCLQLLTSPCSCSMSLVGLDARETTTSMAPVSSRTGDFLLAPPPPSARSPSLVSGVGERENANTVITAVFVFISDCTRRRRPYRATMRSPSPTYAFRMAVCCDADSSSGPV</sequence>
<feature type="region of interest" description="Disordered" evidence="1">
    <location>
        <begin position="75"/>
        <end position="102"/>
    </location>
</feature>
<feature type="region of interest" description="Disordered" evidence="1">
    <location>
        <begin position="21"/>
        <end position="43"/>
    </location>
</feature>
<evidence type="ECO:0000313" key="2">
    <source>
        <dbReference type="EMBL" id="KDR67595.1"/>
    </source>
</evidence>
<protein>
    <submittedName>
        <fullName evidence="2">Uncharacterized protein</fullName>
    </submittedName>
</protein>
<evidence type="ECO:0000256" key="1">
    <source>
        <dbReference type="SAM" id="MobiDB-lite"/>
    </source>
</evidence>
<dbReference type="HOGENOM" id="CLU_1660898_0_0_1"/>
<reference evidence="3" key="1">
    <citation type="journal article" date="2014" name="Proc. Natl. Acad. Sci. U.S.A.">
        <title>Extensive sampling of basidiomycete genomes demonstrates inadequacy of the white-rot/brown-rot paradigm for wood decay fungi.</title>
        <authorList>
            <person name="Riley R."/>
            <person name="Salamov A.A."/>
            <person name="Brown D.W."/>
            <person name="Nagy L.G."/>
            <person name="Floudas D."/>
            <person name="Held B.W."/>
            <person name="Levasseur A."/>
            <person name="Lombard V."/>
            <person name="Morin E."/>
            <person name="Otillar R."/>
            <person name="Lindquist E.A."/>
            <person name="Sun H."/>
            <person name="LaButti K.M."/>
            <person name="Schmutz J."/>
            <person name="Jabbour D."/>
            <person name="Luo H."/>
            <person name="Baker S.E."/>
            <person name="Pisabarro A.G."/>
            <person name="Walton J.D."/>
            <person name="Blanchette R.A."/>
            <person name="Henrissat B."/>
            <person name="Martin F."/>
            <person name="Cullen D."/>
            <person name="Hibbett D.S."/>
            <person name="Grigoriev I.V."/>
        </authorList>
    </citation>
    <scope>NUCLEOTIDE SEQUENCE [LARGE SCALE GENOMIC DNA]</scope>
    <source>
        <strain evidence="3">CBS 339.88</strain>
    </source>
</reference>
<proteinExistence type="predicted"/>
<dbReference type="Proteomes" id="UP000027222">
    <property type="component" value="Unassembled WGS sequence"/>
</dbReference>
<evidence type="ECO:0000313" key="3">
    <source>
        <dbReference type="Proteomes" id="UP000027222"/>
    </source>
</evidence>
<keyword evidence="3" id="KW-1185">Reference proteome</keyword>
<dbReference type="EMBL" id="KL142414">
    <property type="protein sequence ID" value="KDR67595.1"/>
    <property type="molecule type" value="Genomic_DNA"/>
</dbReference>
<accession>A0A067S9L7</accession>